<protein>
    <recommendedName>
        <fullName evidence="5">HTH araC/xylS-type domain-containing protein</fullName>
    </recommendedName>
</protein>
<dbReference type="PANTHER" id="PTHR43280">
    <property type="entry name" value="ARAC-FAMILY TRANSCRIPTIONAL REGULATOR"/>
    <property type="match status" value="1"/>
</dbReference>
<feature type="transmembrane region" description="Helical" evidence="4">
    <location>
        <begin position="177"/>
        <end position="198"/>
    </location>
</feature>
<evidence type="ECO:0000256" key="4">
    <source>
        <dbReference type="SAM" id="Phobius"/>
    </source>
</evidence>
<evidence type="ECO:0000313" key="7">
    <source>
        <dbReference type="Proteomes" id="UP000235826"/>
    </source>
</evidence>
<reference evidence="6 7" key="1">
    <citation type="submission" date="2018-01" db="EMBL/GenBank/DDBJ databases">
        <title>Complete genome sequence of Flavivirga eckloniae ECD14 isolated from seaweed Ecklonia cava.</title>
        <authorList>
            <person name="Lee J.H."/>
            <person name="Baik K.S."/>
            <person name="Seong C.N."/>
        </authorList>
    </citation>
    <scope>NUCLEOTIDE SEQUENCE [LARGE SCALE GENOMIC DNA]</scope>
    <source>
        <strain evidence="6 7">ECD14</strain>
    </source>
</reference>
<evidence type="ECO:0000259" key="5">
    <source>
        <dbReference type="PROSITE" id="PS01124"/>
    </source>
</evidence>
<keyword evidence="4" id="KW-1133">Transmembrane helix</keyword>
<dbReference type="PRINTS" id="PR00032">
    <property type="entry name" value="HTHARAC"/>
</dbReference>
<feature type="domain" description="HTH araC/xylS-type" evidence="5">
    <location>
        <begin position="274"/>
        <end position="375"/>
    </location>
</feature>
<dbReference type="GO" id="GO:0003700">
    <property type="term" value="F:DNA-binding transcription factor activity"/>
    <property type="evidence" value="ECO:0007669"/>
    <property type="project" value="InterPro"/>
</dbReference>
<dbReference type="InterPro" id="IPR020449">
    <property type="entry name" value="Tscrpt_reg_AraC-type_HTH"/>
</dbReference>
<organism evidence="6 7">
    <name type="scientific">Flavivirga eckloniae</name>
    <dbReference type="NCBI Taxonomy" id="1803846"/>
    <lineage>
        <taxon>Bacteria</taxon>
        <taxon>Pseudomonadati</taxon>
        <taxon>Bacteroidota</taxon>
        <taxon>Flavobacteriia</taxon>
        <taxon>Flavobacteriales</taxon>
        <taxon>Flavobacteriaceae</taxon>
        <taxon>Flavivirga</taxon>
    </lineage>
</organism>
<dbReference type="SMART" id="SM00342">
    <property type="entry name" value="HTH_ARAC"/>
    <property type="match status" value="1"/>
</dbReference>
<dbReference type="Gene3D" id="1.10.10.60">
    <property type="entry name" value="Homeodomain-like"/>
    <property type="match status" value="1"/>
</dbReference>
<dbReference type="InterPro" id="IPR009057">
    <property type="entry name" value="Homeodomain-like_sf"/>
</dbReference>
<dbReference type="InterPro" id="IPR018060">
    <property type="entry name" value="HTH_AraC"/>
</dbReference>
<dbReference type="Pfam" id="PF12833">
    <property type="entry name" value="HTH_18"/>
    <property type="match status" value="1"/>
</dbReference>
<feature type="transmembrane region" description="Helical" evidence="4">
    <location>
        <begin position="137"/>
        <end position="156"/>
    </location>
</feature>
<dbReference type="EMBL" id="CP025791">
    <property type="protein sequence ID" value="AUP79571.1"/>
    <property type="molecule type" value="Genomic_DNA"/>
</dbReference>
<name>A0A2K9PR87_9FLAO</name>
<keyword evidence="4" id="KW-0812">Transmembrane</keyword>
<evidence type="ECO:0000256" key="2">
    <source>
        <dbReference type="ARBA" id="ARBA00023125"/>
    </source>
</evidence>
<keyword evidence="7" id="KW-1185">Reference proteome</keyword>
<sequence>MDLILDFILVGGILIIAIILLLLIKSKQKELPQKILIVFFALLFFVCLYFYASLHNIIWLIHLCFLPNDITTCVIAPLLFLYIKSLFLKGEHLVKNTLVHFIPALLFAVCITIPTILFNTFQVKALAYTHTDFISKLIRIENLYFLLYIFISLQSLSKYKRLTKFKYSNLSKYDFNWIKMMLVGAFCIMLVDLGFKVYKTFYGHFNWNTDYFSVLTMIILVSYLGYYGVNQSKVLIPDFLLKDNNDGYITPKEKSNVLSDANKEAFETLKNRLETILKTDKPYLDEDLTLGKLSEKLSTTDKKLSTMLNQYMNISFYDLINKHRIEAVIEKMPLDAYKNYNIFGIACECGFKSRTSFNRIFKRETGLSPSDYKATIF</sequence>
<feature type="transmembrane region" description="Helical" evidence="4">
    <location>
        <begin position="58"/>
        <end position="81"/>
    </location>
</feature>
<dbReference type="InterPro" id="IPR018062">
    <property type="entry name" value="HTH_AraC-typ_CS"/>
</dbReference>
<evidence type="ECO:0000256" key="1">
    <source>
        <dbReference type="ARBA" id="ARBA00023015"/>
    </source>
</evidence>
<dbReference type="GO" id="GO:0043565">
    <property type="term" value="F:sequence-specific DNA binding"/>
    <property type="evidence" value="ECO:0007669"/>
    <property type="project" value="InterPro"/>
</dbReference>
<keyword evidence="3" id="KW-0804">Transcription</keyword>
<keyword evidence="1" id="KW-0805">Transcription regulation</keyword>
<dbReference type="SUPFAM" id="SSF46689">
    <property type="entry name" value="Homeodomain-like"/>
    <property type="match status" value="1"/>
</dbReference>
<dbReference type="PROSITE" id="PS01124">
    <property type="entry name" value="HTH_ARAC_FAMILY_2"/>
    <property type="match status" value="1"/>
</dbReference>
<evidence type="ECO:0000256" key="3">
    <source>
        <dbReference type="ARBA" id="ARBA00023163"/>
    </source>
</evidence>
<feature type="transmembrane region" description="Helical" evidence="4">
    <location>
        <begin position="210"/>
        <end position="229"/>
    </location>
</feature>
<dbReference type="Proteomes" id="UP000235826">
    <property type="component" value="Chromosome"/>
</dbReference>
<proteinExistence type="predicted"/>
<dbReference type="PROSITE" id="PS00041">
    <property type="entry name" value="HTH_ARAC_FAMILY_1"/>
    <property type="match status" value="1"/>
</dbReference>
<dbReference type="KEGG" id="fek:C1H87_12980"/>
<gene>
    <name evidence="6" type="ORF">C1H87_12980</name>
</gene>
<dbReference type="AlphaFoldDB" id="A0A2K9PR87"/>
<accession>A0A2K9PR87</accession>
<feature type="transmembrane region" description="Helical" evidence="4">
    <location>
        <begin position="93"/>
        <end position="117"/>
    </location>
</feature>
<evidence type="ECO:0000313" key="6">
    <source>
        <dbReference type="EMBL" id="AUP79571.1"/>
    </source>
</evidence>
<feature type="transmembrane region" description="Helical" evidence="4">
    <location>
        <begin position="6"/>
        <end position="23"/>
    </location>
</feature>
<keyword evidence="4" id="KW-0472">Membrane</keyword>
<dbReference type="PANTHER" id="PTHR43280:SF29">
    <property type="entry name" value="ARAC-FAMILY TRANSCRIPTIONAL REGULATOR"/>
    <property type="match status" value="1"/>
</dbReference>
<feature type="transmembrane region" description="Helical" evidence="4">
    <location>
        <begin position="35"/>
        <end position="52"/>
    </location>
</feature>
<keyword evidence="2" id="KW-0238">DNA-binding</keyword>